<sequence length="264" mass="27904">MVWQFNIASGRRRELTLIDAIPSGELLERPVWGAAPLLSGAPIARIAPRYEAAPAPGADADEAAVPDGVPLLLRIQIVDAELAPLRGVPVTVDLRGPAGNDGTVRAGAVTRDNGIADIATVFPRPRNGRPPQVAFRARLAESSVRGVIALPEEVGDFLCAHVAAYRADGPEDDTFTNWHPSYLAQAVISVDRSAPVDMPAVPPIARRTRRLGRVAAARVFAATLALTGMASQLFGGSSGGTGSTDRKPIPTMDRDRNRDTSTPE</sequence>
<dbReference type="Proteomes" id="UP000249590">
    <property type="component" value="Unassembled WGS sequence"/>
</dbReference>
<organism evidence="2 3">
    <name type="scientific">Acuticoccus sediminis</name>
    <dbReference type="NCBI Taxonomy" id="2184697"/>
    <lineage>
        <taxon>Bacteria</taxon>
        <taxon>Pseudomonadati</taxon>
        <taxon>Pseudomonadota</taxon>
        <taxon>Alphaproteobacteria</taxon>
        <taxon>Hyphomicrobiales</taxon>
        <taxon>Amorphaceae</taxon>
        <taxon>Acuticoccus</taxon>
    </lineage>
</organism>
<feature type="compositionally biased region" description="Basic and acidic residues" evidence="1">
    <location>
        <begin position="244"/>
        <end position="264"/>
    </location>
</feature>
<accession>A0A8B2NQV1</accession>
<proteinExistence type="predicted"/>
<dbReference type="AlphaFoldDB" id="A0A8B2NQV1"/>
<reference evidence="2 3" key="1">
    <citation type="submission" date="2018-05" db="EMBL/GenBank/DDBJ databases">
        <title>Acuticoccus sediminis sp. nov., isolated from deep-sea sediment of Indian Ocean.</title>
        <authorList>
            <person name="Liu X."/>
            <person name="Lai Q."/>
            <person name="Du Y."/>
            <person name="Sun F."/>
            <person name="Zhang X."/>
            <person name="Wang S."/>
            <person name="Shao Z."/>
        </authorList>
    </citation>
    <scope>NUCLEOTIDE SEQUENCE [LARGE SCALE GENOMIC DNA]</scope>
    <source>
        <strain evidence="2 3">PTG4-2</strain>
    </source>
</reference>
<dbReference type="InterPro" id="IPR015889">
    <property type="entry name" value="Intradiol_dOase_core"/>
</dbReference>
<evidence type="ECO:0000256" key="1">
    <source>
        <dbReference type="SAM" id="MobiDB-lite"/>
    </source>
</evidence>
<name>A0A8B2NQV1_9HYPH</name>
<dbReference type="EMBL" id="QHHQ01000005">
    <property type="protein sequence ID" value="RAH99391.1"/>
    <property type="molecule type" value="Genomic_DNA"/>
</dbReference>
<keyword evidence="3" id="KW-1185">Reference proteome</keyword>
<dbReference type="GO" id="GO:0016702">
    <property type="term" value="F:oxidoreductase activity, acting on single donors with incorporation of molecular oxygen, incorporation of two atoms of oxygen"/>
    <property type="evidence" value="ECO:0007669"/>
    <property type="project" value="InterPro"/>
</dbReference>
<protein>
    <submittedName>
        <fullName evidence="2">Uncharacterized protein</fullName>
    </submittedName>
</protein>
<dbReference type="OrthoDB" id="9805815at2"/>
<evidence type="ECO:0000313" key="3">
    <source>
        <dbReference type="Proteomes" id="UP000249590"/>
    </source>
</evidence>
<gene>
    <name evidence="2" type="ORF">DLJ53_22960</name>
</gene>
<dbReference type="Gene3D" id="2.60.130.10">
    <property type="entry name" value="Aromatic compound dioxygenase"/>
    <property type="match status" value="1"/>
</dbReference>
<evidence type="ECO:0000313" key="2">
    <source>
        <dbReference type="EMBL" id="RAH99391.1"/>
    </source>
</evidence>
<dbReference type="RefSeq" id="WP_111349563.1">
    <property type="nucleotide sequence ID" value="NZ_JAIWKD010000006.1"/>
</dbReference>
<comment type="caution">
    <text evidence="2">The sequence shown here is derived from an EMBL/GenBank/DDBJ whole genome shotgun (WGS) entry which is preliminary data.</text>
</comment>
<feature type="region of interest" description="Disordered" evidence="1">
    <location>
        <begin position="234"/>
        <end position="264"/>
    </location>
</feature>
<dbReference type="SUPFAM" id="SSF49482">
    <property type="entry name" value="Aromatic compound dioxygenase"/>
    <property type="match status" value="1"/>
</dbReference>
<dbReference type="GO" id="GO:0005506">
    <property type="term" value="F:iron ion binding"/>
    <property type="evidence" value="ECO:0007669"/>
    <property type="project" value="InterPro"/>
</dbReference>